<dbReference type="Pfam" id="PF20210">
    <property type="entry name" value="Laa1_Sip1_HTR5"/>
    <property type="match status" value="1"/>
</dbReference>
<dbReference type="PANTHER" id="PTHR21663">
    <property type="entry name" value="HYPOTHETICAL HEAT DOMAIN-CONTAINING"/>
    <property type="match status" value="1"/>
</dbReference>
<dbReference type="Gene3D" id="1.25.10.10">
    <property type="entry name" value="Leucine-rich Repeat Variant"/>
    <property type="match status" value="2"/>
</dbReference>
<dbReference type="GO" id="GO:0016020">
    <property type="term" value="C:membrane"/>
    <property type="evidence" value="ECO:0007669"/>
    <property type="project" value="TreeGrafter"/>
</dbReference>
<dbReference type="STRING" id="933852.A0A0C2WLF1"/>
<reference evidence="5" key="2">
    <citation type="submission" date="2015-01" db="EMBL/GenBank/DDBJ databases">
        <title>Evolutionary Origins and Diversification of the Mycorrhizal Mutualists.</title>
        <authorList>
            <consortium name="DOE Joint Genome Institute"/>
            <consortium name="Mycorrhizal Genomics Consortium"/>
            <person name="Kohler A."/>
            <person name="Kuo A."/>
            <person name="Nagy L.G."/>
            <person name="Floudas D."/>
            <person name="Copeland A."/>
            <person name="Barry K.W."/>
            <person name="Cichocki N."/>
            <person name="Veneault-Fourrey C."/>
            <person name="LaButti K."/>
            <person name="Lindquist E.A."/>
            <person name="Lipzen A."/>
            <person name="Lundell T."/>
            <person name="Morin E."/>
            <person name="Murat C."/>
            <person name="Riley R."/>
            <person name="Ohm R."/>
            <person name="Sun H."/>
            <person name="Tunlid A."/>
            <person name="Henrissat B."/>
            <person name="Grigoriev I.V."/>
            <person name="Hibbett D.S."/>
            <person name="Martin F."/>
        </authorList>
    </citation>
    <scope>NUCLEOTIDE SEQUENCE [LARGE SCALE GENOMIC DNA]</scope>
    <source>
        <strain evidence="5">MAFF 305830</strain>
    </source>
</reference>
<feature type="domain" description="LAA1-like C-terminal TPR repeats" evidence="3">
    <location>
        <begin position="1873"/>
        <end position="2046"/>
    </location>
</feature>
<dbReference type="InterPro" id="IPR046837">
    <property type="entry name" value="Laa1/Sip1/HEATR5-like_HEAT"/>
</dbReference>
<dbReference type="PANTHER" id="PTHR21663:SF0">
    <property type="entry name" value="HEAT REPEAT-CONTAINING PROTEIN 5B"/>
    <property type="match status" value="1"/>
</dbReference>
<dbReference type="InterPro" id="IPR040108">
    <property type="entry name" value="Laa1/Sip1/HEATR5"/>
</dbReference>
<dbReference type="OrthoDB" id="192608at2759"/>
<feature type="region of interest" description="Disordered" evidence="2">
    <location>
        <begin position="2039"/>
        <end position="2059"/>
    </location>
</feature>
<dbReference type="GO" id="GO:0006897">
    <property type="term" value="P:endocytosis"/>
    <property type="evidence" value="ECO:0007669"/>
    <property type="project" value="TreeGrafter"/>
</dbReference>
<dbReference type="Pfam" id="PF25808">
    <property type="entry name" value="TPR_LAA1_C"/>
    <property type="match status" value="1"/>
</dbReference>
<dbReference type="EMBL" id="KN824301">
    <property type="protein sequence ID" value="KIM27128.1"/>
    <property type="molecule type" value="Genomic_DNA"/>
</dbReference>
<dbReference type="GO" id="GO:0005829">
    <property type="term" value="C:cytosol"/>
    <property type="evidence" value="ECO:0007669"/>
    <property type="project" value="GOC"/>
</dbReference>
<sequence>MQDEIKPHISTLEPTLISIALSSSPFPSPPGRPIRSLVAKCLILLYGRGESRGLFDAVNKLLGAAGDLKEKDGVRVSAFYCAGQLMGHYGSQAMSFMMEFATSSIKVYKTSSASPLLRYHALHGLSQAMLAAGKALTDQAAKDIHKNMRAALVDKALPVQRAACEVLTNLFPNTTMPPPPSLSPSVAILSLAEIEAIIAQAMKALDAAEVDTATRLVLAKLVGHLLGLTQVPRATSATAKGPQQSNGPAADEASTAGAAKPQAEVVSRPLLQPIEMMTIIGTLMSKQSTTRKQRVGLLHVYSALFNLLGPSWVESNYALILTHLAKDLINAPKVSMGTRVDKAWIRKAVGILLRDVIGERMLSEQGIISSVMDVVNGIIRPFLSAILFAKSNSRPMSPTGGGQSNTAAFIRSQSSDKSPSADTMMIALKELAGLLRQLGNAPPVVQELLGGGEVLITVACSNFGAGVRGSAVSALCAFVRACPGRMAVIMETLHEGLKRDVTTLGTLATQMGTASNSSSSMPSLQEVKARALGHAYSMYGIYVLLATSENSTVVGGSVAPSSGPPSQARLLGISLHLHLPPISPTLLHTATSLLKSTLDQPLPIARINSEIGWTLLSGLMALGPQFVKPNLSALMVLWRNALPKPTVRDSAGSVGKEEWGFLLGVRGWAVGAMCAFLRWNNGVPGGDGGTGTDRSTGPMLVTLDISRRLGTLLSNALGFANLFITAQKEDVPDPTSPSASSTMMLSQVDEDGFDLQAYESLLRSHVHVAFSLLGFGTVTESVQRELITSTIGLFAGADSYGGSGLQAAIAAREGTFKGVWKCEDGYAYGVNSVDLDDLVRPIINSAENDSLALSSAYISSTQVSTTEAAPPSTAVVNTAIDLFALLLCSQDSNGALKAISGLLDAARMNGGGSIGRKMAVTINSVWSILIALRHVMIRGGTTRMAKEVFGGAQVGSILGDYLKEAVLDPDEEVRKAGSEALGRLASISSTTFLGTQINNLVKEVINNRDPNSRAGCASAFGAIFLYAGGLAAQPYLKTVLNVLMSLSNDPHPVVHYWALDALGDVVAASSLSYGPYISSTITMTLKIYMMETHEPEGGSLSQANSSGDLPSYQALCRTIDGLISAIGPELSDSVRSSTKIMDMVYQLLSNEEEGVGVEAIQCLRQVLMFAPSLVDIPDLVMRFRDYLSSPRRPMKVASINAIYQLVQRDAFLMSKIGGDKLVEVLFGMLDQDDSSSMEGVKNIITSWLSQTVTAAPSAWIDLCQRIMARTTASSQQANMPSTETKATGFQDDEAESLGAALPGGQSGDANKAHSTARWRTQLFAMECLHTICTVVAKSGKIEQLDLRVAKQHGIPVKGLLVSRIPDIVKMAFTASAAYVTEIRLGGLLVLKDIIRIFASSPDPDYDEALLLEQYQAPITAALTPAFSSDSTPEILSSAVQVCAIFVGCGVIKDVSKMGRILKLLTGALDQCKSSGSFSIGDVQQISPNAAVMLKISTLTAWAELLISSLSQEYLTAVIEPYRATLATLWIGALRDYASIRGDSEVMQESSSNAVDTLYLNLGKEVLLPYYDESWFKILKAVAIMMKSGDKYILSAMDGKEGATDIPASRDGPSAFFFVIFGLVYEALAQSSTNAASRPSNEMVTTAALEALESLVKPEYAGDAIMDSTIFDEFTSLCYRMAMMETDDVHVPLVRAIASLASTQCSRSGKSNGDTSFNGQLTHCLRICAYILRRALPSVGGGVKVVGSDSRVLLLKTSFGALAQIGGAFGAANREDIRGISIALYSELLKDEISEYDLVGPTLPALKSMLDIKPSSNGADSYAKLIHGLISCCLQNIEETVGRSGPTVTIKTKNNLLAAVLILTIIPPTTKLSRALVEQCCYLISQRIMEQSEVTVIAAHCARTLITASLAPNANPALRHCAGLLVPSMITLVSTVAAHVDDPSPLTALTPALDEALKALAALFTGVPEDSRAAALGVILPTLALLLDTSRSPPSSLHTQTVPIVLNLATSAPVPFKEVTEKLEPAVRETLETAVRNALASRQQTSSQSSAKPQISLKAF</sequence>
<dbReference type="InterPro" id="IPR016024">
    <property type="entry name" value="ARM-type_fold"/>
</dbReference>
<gene>
    <name evidence="4" type="ORF">M408DRAFT_16736</name>
</gene>
<evidence type="ECO:0000313" key="4">
    <source>
        <dbReference type="EMBL" id="KIM27128.1"/>
    </source>
</evidence>
<evidence type="ECO:0000256" key="2">
    <source>
        <dbReference type="SAM" id="MobiDB-lite"/>
    </source>
</evidence>
<feature type="compositionally biased region" description="Polar residues" evidence="2">
    <location>
        <begin position="235"/>
        <end position="247"/>
    </location>
</feature>
<dbReference type="GO" id="GO:0008104">
    <property type="term" value="P:intracellular protein localization"/>
    <property type="evidence" value="ECO:0007669"/>
    <property type="project" value="TreeGrafter"/>
</dbReference>
<dbReference type="InterPro" id="IPR011989">
    <property type="entry name" value="ARM-like"/>
</dbReference>
<dbReference type="SUPFAM" id="SSF48371">
    <property type="entry name" value="ARM repeat"/>
    <property type="match status" value="2"/>
</dbReference>
<keyword evidence="5" id="KW-1185">Reference proteome</keyword>
<evidence type="ECO:0000313" key="5">
    <source>
        <dbReference type="Proteomes" id="UP000054097"/>
    </source>
</evidence>
<dbReference type="GO" id="GO:0042147">
    <property type="term" value="P:retrograde transport, endosome to Golgi"/>
    <property type="evidence" value="ECO:0007669"/>
    <property type="project" value="TreeGrafter"/>
</dbReference>
<evidence type="ECO:0000259" key="3">
    <source>
        <dbReference type="Pfam" id="PF25808"/>
    </source>
</evidence>
<dbReference type="HOGENOM" id="CLU_000503_0_0_1"/>
<proteinExistence type="inferred from homology"/>
<feature type="region of interest" description="Disordered" evidence="2">
    <location>
        <begin position="235"/>
        <end position="261"/>
    </location>
</feature>
<dbReference type="GO" id="GO:0030139">
    <property type="term" value="C:endocytic vesicle"/>
    <property type="evidence" value="ECO:0007669"/>
    <property type="project" value="TreeGrafter"/>
</dbReference>
<dbReference type="InterPro" id="IPR057981">
    <property type="entry name" value="TPR_LAA1-like_C"/>
</dbReference>
<comment type="similarity">
    <text evidence="1">Belongs to the HEATR5 family.</text>
</comment>
<feature type="compositionally biased region" description="Low complexity" evidence="2">
    <location>
        <begin position="2040"/>
        <end position="2049"/>
    </location>
</feature>
<organism evidence="4 5">
    <name type="scientific">Serendipita vermifera MAFF 305830</name>
    <dbReference type="NCBI Taxonomy" id="933852"/>
    <lineage>
        <taxon>Eukaryota</taxon>
        <taxon>Fungi</taxon>
        <taxon>Dikarya</taxon>
        <taxon>Basidiomycota</taxon>
        <taxon>Agaricomycotina</taxon>
        <taxon>Agaricomycetes</taxon>
        <taxon>Sebacinales</taxon>
        <taxon>Serendipitaceae</taxon>
        <taxon>Serendipita</taxon>
    </lineage>
</organism>
<reference evidence="4 5" key="1">
    <citation type="submission" date="2014-04" db="EMBL/GenBank/DDBJ databases">
        <authorList>
            <consortium name="DOE Joint Genome Institute"/>
            <person name="Kuo A."/>
            <person name="Zuccaro A."/>
            <person name="Kohler A."/>
            <person name="Nagy L.G."/>
            <person name="Floudas D."/>
            <person name="Copeland A."/>
            <person name="Barry K.W."/>
            <person name="Cichocki N."/>
            <person name="Veneault-Fourrey C."/>
            <person name="LaButti K."/>
            <person name="Lindquist E.A."/>
            <person name="Lipzen A."/>
            <person name="Lundell T."/>
            <person name="Morin E."/>
            <person name="Murat C."/>
            <person name="Sun H."/>
            <person name="Tunlid A."/>
            <person name="Henrissat B."/>
            <person name="Grigoriev I.V."/>
            <person name="Hibbett D.S."/>
            <person name="Martin F."/>
            <person name="Nordberg H.P."/>
            <person name="Cantor M.N."/>
            <person name="Hua S.X."/>
        </authorList>
    </citation>
    <scope>NUCLEOTIDE SEQUENCE [LARGE SCALE GENOMIC DNA]</scope>
    <source>
        <strain evidence="4 5">MAFF 305830</strain>
    </source>
</reference>
<accession>A0A0C2WLF1</accession>
<name>A0A0C2WLF1_SERVB</name>
<dbReference type="GO" id="GO:0005794">
    <property type="term" value="C:Golgi apparatus"/>
    <property type="evidence" value="ECO:0007669"/>
    <property type="project" value="TreeGrafter"/>
</dbReference>
<protein>
    <recommendedName>
        <fullName evidence="3">LAA1-like C-terminal TPR repeats domain-containing protein</fullName>
    </recommendedName>
</protein>
<dbReference type="Proteomes" id="UP000054097">
    <property type="component" value="Unassembled WGS sequence"/>
</dbReference>
<evidence type="ECO:0000256" key="1">
    <source>
        <dbReference type="ARBA" id="ARBA00008304"/>
    </source>
</evidence>